<dbReference type="InterPro" id="IPR058580">
    <property type="entry name" value="DUF2828"/>
</dbReference>
<name>A0AAE0K6S0_9PEZI</name>
<evidence type="ECO:0000313" key="4">
    <source>
        <dbReference type="Proteomes" id="UP001287356"/>
    </source>
</evidence>
<dbReference type="Proteomes" id="UP001287356">
    <property type="component" value="Unassembled WGS sequence"/>
</dbReference>
<dbReference type="InterPro" id="IPR036465">
    <property type="entry name" value="vWFA_dom_sf"/>
</dbReference>
<dbReference type="EMBL" id="JAULSN010000005">
    <property type="protein sequence ID" value="KAK3371061.1"/>
    <property type="molecule type" value="Genomic_DNA"/>
</dbReference>
<dbReference type="InterPro" id="IPR056690">
    <property type="entry name" value="DUF7788"/>
</dbReference>
<evidence type="ECO:0000259" key="2">
    <source>
        <dbReference type="Pfam" id="PF25043"/>
    </source>
</evidence>
<gene>
    <name evidence="3" type="ORF">B0T24DRAFT_721261</name>
</gene>
<feature type="domain" description="DUF2828" evidence="1">
    <location>
        <begin position="165"/>
        <end position="590"/>
    </location>
</feature>
<evidence type="ECO:0000313" key="3">
    <source>
        <dbReference type="EMBL" id="KAK3371061.1"/>
    </source>
</evidence>
<evidence type="ECO:0000259" key="1">
    <source>
        <dbReference type="Pfam" id="PF11443"/>
    </source>
</evidence>
<dbReference type="InterPro" id="IPR011205">
    <property type="entry name" value="UCP015417_vWA"/>
</dbReference>
<dbReference type="Pfam" id="PF25043">
    <property type="entry name" value="DUF7788"/>
    <property type="match status" value="1"/>
</dbReference>
<protein>
    <recommendedName>
        <fullName evidence="5">DUF2828 domain-containing protein</fullName>
    </recommendedName>
</protein>
<dbReference type="AlphaFoldDB" id="A0AAE0K6S0"/>
<reference evidence="3" key="1">
    <citation type="journal article" date="2023" name="Mol. Phylogenet. Evol.">
        <title>Genome-scale phylogeny and comparative genomics of the fungal order Sordariales.</title>
        <authorList>
            <person name="Hensen N."/>
            <person name="Bonometti L."/>
            <person name="Westerberg I."/>
            <person name="Brannstrom I.O."/>
            <person name="Guillou S."/>
            <person name="Cros-Aarteil S."/>
            <person name="Calhoun S."/>
            <person name="Haridas S."/>
            <person name="Kuo A."/>
            <person name="Mondo S."/>
            <person name="Pangilinan J."/>
            <person name="Riley R."/>
            <person name="LaButti K."/>
            <person name="Andreopoulos B."/>
            <person name="Lipzen A."/>
            <person name="Chen C."/>
            <person name="Yan M."/>
            <person name="Daum C."/>
            <person name="Ng V."/>
            <person name="Clum A."/>
            <person name="Steindorff A."/>
            <person name="Ohm R.A."/>
            <person name="Martin F."/>
            <person name="Silar P."/>
            <person name="Natvig D.O."/>
            <person name="Lalanne C."/>
            <person name="Gautier V."/>
            <person name="Ament-Velasquez S.L."/>
            <person name="Kruys A."/>
            <person name="Hutchinson M.I."/>
            <person name="Powell A.J."/>
            <person name="Barry K."/>
            <person name="Miller A.N."/>
            <person name="Grigoriev I.V."/>
            <person name="Debuchy R."/>
            <person name="Gladieux P."/>
            <person name="Hiltunen Thoren M."/>
            <person name="Johannesson H."/>
        </authorList>
    </citation>
    <scope>NUCLEOTIDE SEQUENCE</scope>
    <source>
        <strain evidence="3">CBS 958.72</strain>
    </source>
</reference>
<evidence type="ECO:0008006" key="5">
    <source>
        <dbReference type="Google" id="ProtNLM"/>
    </source>
</evidence>
<dbReference type="Gene3D" id="3.40.50.410">
    <property type="entry name" value="von Willebrand factor, type A domain"/>
    <property type="match status" value="1"/>
</dbReference>
<reference evidence="3" key="2">
    <citation type="submission" date="2023-06" db="EMBL/GenBank/DDBJ databases">
        <authorList>
            <consortium name="Lawrence Berkeley National Laboratory"/>
            <person name="Haridas S."/>
            <person name="Hensen N."/>
            <person name="Bonometti L."/>
            <person name="Westerberg I."/>
            <person name="Brannstrom I.O."/>
            <person name="Guillou S."/>
            <person name="Cros-Aarteil S."/>
            <person name="Calhoun S."/>
            <person name="Kuo A."/>
            <person name="Mondo S."/>
            <person name="Pangilinan J."/>
            <person name="Riley R."/>
            <person name="Labutti K."/>
            <person name="Andreopoulos B."/>
            <person name="Lipzen A."/>
            <person name="Chen C."/>
            <person name="Yanf M."/>
            <person name="Daum C."/>
            <person name="Ng V."/>
            <person name="Clum A."/>
            <person name="Steindorff A."/>
            <person name="Ohm R."/>
            <person name="Martin F."/>
            <person name="Silar P."/>
            <person name="Natvig D."/>
            <person name="Lalanne C."/>
            <person name="Gautier V."/>
            <person name="Ament-Velasquez S.L."/>
            <person name="Kruys A."/>
            <person name="Hutchinson M.I."/>
            <person name="Powell A.J."/>
            <person name="Barry K."/>
            <person name="Miller A.N."/>
            <person name="Grigoriev I.V."/>
            <person name="Debuchy R."/>
            <person name="Gladieux P."/>
            <person name="Thoren M.H."/>
            <person name="Johannesson H."/>
        </authorList>
    </citation>
    <scope>NUCLEOTIDE SEQUENCE</scope>
    <source>
        <strain evidence="3">CBS 958.72</strain>
    </source>
</reference>
<organism evidence="3 4">
    <name type="scientific">Lasiosphaeria ovina</name>
    <dbReference type="NCBI Taxonomy" id="92902"/>
    <lineage>
        <taxon>Eukaryota</taxon>
        <taxon>Fungi</taxon>
        <taxon>Dikarya</taxon>
        <taxon>Ascomycota</taxon>
        <taxon>Pezizomycotina</taxon>
        <taxon>Sordariomycetes</taxon>
        <taxon>Sordariomycetidae</taxon>
        <taxon>Sordariales</taxon>
        <taxon>Lasiosphaeriaceae</taxon>
        <taxon>Lasiosphaeria</taxon>
    </lineage>
</organism>
<dbReference type="PANTHER" id="PTHR31373">
    <property type="entry name" value="OS06G0652100 PROTEIN"/>
    <property type="match status" value="1"/>
</dbReference>
<feature type="domain" description="DUF7788" evidence="2">
    <location>
        <begin position="592"/>
        <end position="836"/>
    </location>
</feature>
<dbReference type="Pfam" id="PF11443">
    <property type="entry name" value="DUF2828"/>
    <property type="match status" value="1"/>
</dbReference>
<sequence>MSNRFGLSEFPVLTETPHPFLQLTQIAAMAESQGEAWFLKAKCPVFLPQADALTLSAAEFDDYLKAKFAASNESAELVDAAETHHASVDRAMTDDSFTVVTDPSTTADAREMVENLAIDSASAPASSAGQTAGDEQANDHPFMQALLSVDADSEPPKDMENKMLTENGDIALRSTNKGLVDLFFELEEAVSAPRLFKLLNAAWRDDPLATLKIIFNARSIHLGKSSRAVFYRCAGWLAEQHPLTLIVNLRWLSRPVIPKKVAKKDPDLDDMVVVDADQDESDPTRFDVRNGVSHGYWKDLLNILALSVNNKLSVLASPREILNIERPDKHAPRLPADIVKENQHKLRDARHGAAVLAFETNPVHRALHLTVARLFAEQLKADLALLNSANPKEMRKISLCAKWAPSTERFHDKHTFVVSSIAEILYPTSHFDASAISRADNDTEANRTLYLRHAREAYRMTTASLRRHLEVVERDLSAKTYANIKYERVPSLAMNTHSKTFIEKDPERFEQYIDKVASGKAQISGAVLLPSVLVKAASTQLGISYDTQLSTRKRPRDLVQARLSNLSLDAKMVDGQWRTLVQRIKDSGALESSIAVCDVSGSMTYPTFPDGTCPMHSAIGLSLLLAEVTKPPFGGAFITFSSTPTVQKIDLSESLTQKYAALARAEWNMSTDFIAVFRDLILPMAVRHKLAKDDMVKRVFVFSDMQFNAASELSSDRWSSSYERVKKDFAEAGYDVPELVFWNLAGGRAGYAGGSGSGDPVAPKPAAADEEGVSLVSGYSQAMLKVFLDKGLFSEEEDEEEEGEVVVSADGDDVVVEETAPKKRKTNPLSTVKKAISHKAYDMLKVVD</sequence>
<keyword evidence="4" id="KW-1185">Reference proteome</keyword>
<comment type="caution">
    <text evidence="3">The sequence shown here is derived from an EMBL/GenBank/DDBJ whole genome shotgun (WGS) entry which is preliminary data.</text>
</comment>
<dbReference type="PANTHER" id="PTHR31373:SF27">
    <property type="entry name" value="TROVE DOMAIN-CONTAINING PROTEIN"/>
    <property type="match status" value="1"/>
</dbReference>
<proteinExistence type="predicted"/>
<accession>A0AAE0K6S0</accession>